<name>D6WYX5_TRICA</name>
<dbReference type="EMBL" id="KQ971363">
    <property type="protein sequence ID" value="EFA07850.1"/>
    <property type="molecule type" value="Genomic_DNA"/>
</dbReference>
<dbReference type="KEGG" id="tca:657282"/>
<dbReference type="STRING" id="7070.D6WYX5"/>
<dbReference type="InterPro" id="IPR051248">
    <property type="entry name" value="UPF0507/Ank_repeat_27"/>
</dbReference>
<dbReference type="GO" id="GO:0043005">
    <property type="term" value="C:neuron projection"/>
    <property type="evidence" value="ECO:0000318"/>
    <property type="project" value="GO_Central"/>
</dbReference>
<protein>
    <submittedName>
        <fullName evidence="3">Ankyrin repeat domain-containing protein 27-like Protein</fullName>
    </submittedName>
</protein>
<dbReference type="SMART" id="SM00248">
    <property type="entry name" value="ANK"/>
    <property type="match status" value="7"/>
</dbReference>
<dbReference type="Pfam" id="PF02204">
    <property type="entry name" value="VPS9"/>
    <property type="match status" value="1"/>
</dbReference>
<evidence type="ECO:0000313" key="4">
    <source>
        <dbReference type="Proteomes" id="UP000007266"/>
    </source>
</evidence>
<feature type="repeat" description="ANK" evidence="1">
    <location>
        <begin position="472"/>
        <end position="506"/>
    </location>
</feature>
<feature type="repeat" description="ANK" evidence="1">
    <location>
        <begin position="641"/>
        <end position="673"/>
    </location>
</feature>
<dbReference type="GO" id="GO:0097422">
    <property type="term" value="C:tubular endosome"/>
    <property type="evidence" value="ECO:0000318"/>
    <property type="project" value="GO_Central"/>
</dbReference>
<dbReference type="Pfam" id="PF12796">
    <property type="entry name" value="Ank_2"/>
    <property type="match status" value="2"/>
</dbReference>
<keyword evidence="1" id="KW-0040">ANK repeat</keyword>
<proteinExistence type="predicted"/>
<dbReference type="InParanoid" id="D6WYX5"/>
<dbReference type="FunFam" id="1.25.40.20:FF:000710">
    <property type="entry name" value="Ankyrin repeat domain 27 (VPS9 domain)"/>
    <property type="match status" value="1"/>
</dbReference>
<dbReference type="PhylomeDB" id="D6WYX5"/>
<feature type="repeat" description="ANK" evidence="1">
    <location>
        <begin position="439"/>
        <end position="471"/>
    </location>
</feature>
<dbReference type="GO" id="GO:0005085">
    <property type="term" value="F:guanyl-nucleotide exchange factor activity"/>
    <property type="evidence" value="ECO:0000318"/>
    <property type="project" value="GO_Central"/>
</dbReference>
<accession>D6WYX5</accession>
<dbReference type="GO" id="GO:0005770">
    <property type="term" value="C:late endosome"/>
    <property type="evidence" value="ECO:0000318"/>
    <property type="project" value="GO_Central"/>
</dbReference>
<feature type="repeat" description="ANK" evidence="1">
    <location>
        <begin position="709"/>
        <end position="741"/>
    </location>
</feature>
<dbReference type="PROSITE" id="PS50088">
    <property type="entry name" value="ANK_REPEAT"/>
    <property type="match status" value="6"/>
</dbReference>
<dbReference type="eggNOG" id="KOG2319">
    <property type="taxonomic scope" value="Eukaryota"/>
</dbReference>
<gene>
    <name evidence="3" type="primary">AUGUSTUS-3.0.2_05420</name>
    <name evidence="3" type="ORF">TcasGA2_TC005420</name>
</gene>
<dbReference type="Proteomes" id="UP000007266">
    <property type="component" value="Linkage group 8"/>
</dbReference>
<keyword evidence="4" id="KW-1185">Reference proteome</keyword>
<reference evidence="3 4" key="2">
    <citation type="journal article" date="2010" name="Nucleic Acids Res.">
        <title>BeetleBase in 2010: revisions to provide comprehensive genomic information for Tribolium castaneum.</title>
        <authorList>
            <person name="Kim H.S."/>
            <person name="Murphy T."/>
            <person name="Xia J."/>
            <person name="Caragea D."/>
            <person name="Park Y."/>
            <person name="Beeman R.W."/>
            <person name="Lorenzen M.D."/>
            <person name="Butcher S."/>
            <person name="Manak J.R."/>
            <person name="Brown S.J."/>
        </authorList>
    </citation>
    <scope>GENOME REANNOTATION</scope>
    <source>
        <strain evidence="3 4">Georgia GA2</strain>
    </source>
</reference>
<dbReference type="InterPro" id="IPR002110">
    <property type="entry name" value="Ankyrin_rpt"/>
</dbReference>
<dbReference type="Gene3D" id="1.20.1050.80">
    <property type="entry name" value="VPS9 domain"/>
    <property type="match status" value="1"/>
</dbReference>
<evidence type="ECO:0000313" key="3">
    <source>
        <dbReference type="EMBL" id="EFA07850.1"/>
    </source>
</evidence>
<reference evidence="3 4" key="1">
    <citation type="journal article" date="2008" name="Nature">
        <title>The genome of the model beetle and pest Tribolium castaneum.</title>
        <authorList>
            <consortium name="Tribolium Genome Sequencing Consortium"/>
            <person name="Richards S."/>
            <person name="Gibbs R.A."/>
            <person name="Weinstock G.M."/>
            <person name="Brown S.J."/>
            <person name="Denell R."/>
            <person name="Beeman R.W."/>
            <person name="Gibbs R."/>
            <person name="Beeman R.W."/>
            <person name="Brown S.J."/>
            <person name="Bucher G."/>
            <person name="Friedrich M."/>
            <person name="Grimmelikhuijzen C.J."/>
            <person name="Klingler M."/>
            <person name="Lorenzen M."/>
            <person name="Richards S."/>
            <person name="Roth S."/>
            <person name="Schroder R."/>
            <person name="Tautz D."/>
            <person name="Zdobnov E.M."/>
            <person name="Muzny D."/>
            <person name="Gibbs R.A."/>
            <person name="Weinstock G.M."/>
            <person name="Attaway T."/>
            <person name="Bell S."/>
            <person name="Buhay C.J."/>
            <person name="Chandrabose M.N."/>
            <person name="Chavez D."/>
            <person name="Clerk-Blankenburg K.P."/>
            <person name="Cree A."/>
            <person name="Dao M."/>
            <person name="Davis C."/>
            <person name="Chacko J."/>
            <person name="Dinh H."/>
            <person name="Dugan-Rocha S."/>
            <person name="Fowler G."/>
            <person name="Garner T.T."/>
            <person name="Garnes J."/>
            <person name="Gnirke A."/>
            <person name="Hawes A."/>
            <person name="Hernandez J."/>
            <person name="Hines S."/>
            <person name="Holder M."/>
            <person name="Hume J."/>
            <person name="Jhangiani S.N."/>
            <person name="Joshi V."/>
            <person name="Khan Z.M."/>
            <person name="Jackson L."/>
            <person name="Kovar C."/>
            <person name="Kowis A."/>
            <person name="Lee S."/>
            <person name="Lewis L.R."/>
            <person name="Margolis J."/>
            <person name="Morgan M."/>
            <person name="Nazareth L.V."/>
            <person name="Nguyen N."/>
            <person name="Okwuonu G."/>
            <person name="Parker D."/>
            <person name="Richards S."/>
            <person name="Ruiz S.J."/>
            <person name="Santibanez J."/>
            <person name="Savard J."/>
            <person name="Scherer S.E."/>
            <person name="Schneider B."/>
            <person name="Sodergren E."/>
            <person name="Tautz D."/>
            <person name="Vattahil S."/>
            <person name="Villasana D."/>
            <person name="White C.S."/>
            <person name="Wright R."/>
            <person name="Park Y."/>
            <person name="Beeman R.W."/>
            <person name="Lord J."/>
            <person name="Oppert B."/>
            <person name="Lorenzen M."/>
            <person name="Brown S."/>
            <person name="Wang L."/>
            <person name="Savard J."/>
            <person name="Tautz D."/>
            <person name="Richards S."/>
            <person name="Weinstock G."/>
            <person name="Gibbs R.A."/>
            <person name="Liu Y."/>
            <person name="Worley K."/>
            <person name="Weinstock G."/>
            <person name="Elsik C.G."/>
            <person name="Reese J.T."/>
            <person name="Elhaik E."/>
            <person name="Landan G."/>
            <person name="Graur D."/>
            <person name="Arensburger P."/>
            <person name="Atkinson P."/>
            <person name="Beeman R.W."/>
            <person name="Beidler J."/>
            <person name="Brown S.J."/>
            <person name="Demuth J.P."/>
            <person name="Drury D.W."/>
            <person name="Du Y.Z."/>
            <person name="Fujiwara H."/>
            <person name="Lorenzen M."/>
            <person name="Maselli V."/>
            <person name="Osanai M."/>
            <person name="Park Y."/>
            <person name="Robertson H.M."/>
            <person name="Tu Z."/>
            <person name="Wang J.J."/>
            <person name="Wang S."/>
            <person name="Richards S."/>
            <person name="Song H."/>
            <person name="Zhang L."/>
            <person name="Sodergren E."/>
            <person name="Werner D."/>
            <person name="Stanke M."/>
            <person name="Morgenstern B."/>
            <person name="Solovyev V."/>
            <person name="Kosarev P."/>
            <person name="Brown G."/>
            <person name="Chen H.C."/>
            <person name="Ermolaeva O."/>
            <person name="Hlavina W."/>
            <person name="Kapustin Y."/>
            <person name="Kiryutin B."/>
            <person name="Kitts P."/>
            <person name="Maglott D."/>
            <person name="Pruitt K."/>
            <person name="Sapojnikov V."/>
            <person name="Souvorov A."/>
            <person name="Mackey A.J."/>
            <person name="Waterhouse R.M."/>
            <person name="Wyder S."/>
            <person name="Zdobnov E.M."/>
            <person name="Zdobnov E.M."/>
            <person name="Wyder S."/>
            <person name="Kriventseva E.V."/>
            <person name="Kadowaki T."/>
            <person name="Bork P."/>
            <person name="Aranda M."/>
            <person name="Bao R."/>
            <person name="Beermann A."/>
            <person name="Berns N."/>
            <person name="Bolognesi R."/>
            <person name="Bonneton F."/>
            <person name="Bopp D."/>
            <person name="Brown S.J."/>
            <person name="Bucher G."/>
            <person name="Butts T."/>
            <person name="Chaumot A."/>
            <person name="Denell R.E."/>
            <person name="Ferrier D.E."/>
            <person name="Friedrich M."/>
            <person name="Gordon C.M."/>
            <person name="Jindra M."/>
            <person name="Klingler M."/>
            <person name="Lan Q."/>
            <person name="Lattorff H.M."/>
            <person name="Laudet V."/>
            <person name="von Levetsow C."/>
            <person name="Liu Z."/>
            <person name="Lutz R."/>
            <person name="Lynch J.A."/>
            <person name="da Fonseca R.N."/>
            <person name="Posnien N."/>
            <person name="Reuter R."/>
            <person name="Roth S."/>
            <person name="Savard J."/>
            <person name="Schinko J.B."/>
            <person name="Schmitt C."/>
            <person name="Schoppmeier M."/>
            <person name="Schroder R."/>
            <person name="Shippy T.D."/>
            <person name="Simonnet F."/>
            <person name="Marques-Souza H."/>
            <person name="Tautz D."/>
            <person name="Tomoyasu Y."/>
            <person name="Trauner J."/>
            <person name="Van der Zee M."/>
            <person name="Vervoort M."/>
            <person name="Wittkopp N."/>
            <person name="Wimmer E.A."/>
            <person name="Yang X."/>
            <person name="Jones A.K."/>
            <person name="Sattelle D.B."/>
            <person name="Ebert P.R."/>
            <person name="Nelson D."/>
            <person name="Scott J.G."/>
            <person name="Beeman R.W."/>
            <person name="Muthukrishnan S."/>
            <person name="Kramer K.J."/>
            <person name="Arakane Y."/>
            <person name="Beeman R.W."/>
            <person name="Zhu Q."/>
            <person name="Hogenkamp D."/>
            <person name="Dixit R."/>
            <person name="Oppert B."/>
            <person name="Jiang H."/>
            <person name="Zou Z."/>
            <person name="Marshall J."/>
            <person name="Elpidina E."/>
            <person name="Vinokurov K."/>
            <person name="Oppert C."/>
            <person name="Zou Z."/>
            <person name="Evans J."/>
            <person name="Lu Z."/>
            <person name="Zhao P."/>
            <person name="Sumathipala N."/>
            <person name="Altincicek B."/>
            <person name="Vilcinskas A."/>
            <person name="Williams M."/>
            <person name="Hultmark D."/>
            <person name="Hetru C."/>
            <person name="Jiang H."/>
            <person name="Grimmelikhuijzen C.J."/>
            <person name="Hauser F."/>
            <person name="Cazzamali G."/>
            <person name="Williamson M."/>
            <person name="Park Y."/>
            <person name="Li B."/>
            <person name="Tanaka Y."/>
            <person name="Predel R."/>
            <person name="Neupert S."/>
            <person name="Schachtner J."/>
            <person name="Verleyen P."/>
            <person name="Raible F."/>
            <person name="Bork P."/>
            <person name="Friedrich M."/>
            <person name="Walden K.K."/>
            <person name="Robertson H.M."/>
            <person name="Angeli S."/>
            <person name="Foret S."/>
            <person name="Bucher G."/>
            <person name="Schuetz S."/>
            <person name="Maleszka R."/>
            <person name="Wimmer E.A."/>
            <person name="Beeman R.W."/>
            <person name="Lorenzen M."/>
            <person name="Tomoyasu Y."/>
            <person name="Miller S.C."/>
            <person name="Grossmann D."/>
            <person name="Bucher G."/>
        </authorList>
    </citation>
    <scope>NUCLEOTIDE SEQUENCE [LARGE SCALE GENOMIC DNA]</scope>
    <source>
        <strain evidence="3 4">Georgia GA2</strain>
    </source>
</reference>
<dbReference type="HOGENOM" id="CLU_010760_1_0_1"/>
<dbReference type="GO" id="GO:0045022">
    <property type="term" value="P:early endosome to late endosome transport"/>
    <property type="evidence" value="ECO:0000318"/>
    <property type="project" value="GO_Central"/>
</dbReference>
<dbReference type="CDD" id="cd22886">
    <property type="entry name" value="ANKRD27_zf2"/>
    <property type="match status" value="1"/>
</dbReference>
<dbReference type="SMART" id="SM00167">
    <property type="entry name" value="VPS9"/>
    <property type="match status" value="1"/>
</dbReference>
<dbReference type="PROSITE" id="PS51205">
    <property type="entry name" value="VPS9"/>
    <property type="match status" value="1"/>
</dbReference>
<feature type="repeat" description="ANK" evidence="1">
    <location>
        <begin position="406"/>
        <end position="438"/>
    </location>
</feature>
<dbReference type="PANTHER" id="PTHR24170">
    <property type="entry name" value="ANKYRIN REPEAT DOMAIN-CONTAINING PROTEIN 27"/>
    <property type="match status" value="1"/>
</dbReference>
<dbReference type="GO" id="GO:0005769">
    <property type="term" value="C:early endosome"/>
    <property type="evidence" value="ECO:0000318"/>
    <property type="project" value="GO_Central"/>
</dbReference>
<evidence type="ECO:0000256" key="1">
    <source>
        <dbReference type="PROSITE-ProRule" id="PRU00023"/>
    </source>
</evidence>
<dbReference type="Gene3D" id="1.25.40.20">
    <property type="entry name" value="Ankyrin repeat-containing domain"/>
    <property type="match status" value="4"/>
</dbReference>
<dbReference type="PROSITE" id="PS50297">
    <property type="entry name" value="ANK_REP_REGION"/>
    <property type="match status" value="6"/>
</dbReference>
<dbReference type="OrthoDB" id="411646at2759"/>
<dbReference type="GO" id="GO:0005886">
    <property type="term" value="C:plasma membrane"/>
    <property type="evidence" value="ECO:0000318"/>
    <property type="project" value="GO_Central"/>
</dbReference>
<dbReference type="SUPFAM" id="SSF109993">
    <property type="entry name" value="VPS9 domain"/>
    <property type="match status" value="1"/>
</dbReference>
<dbReference type="Pfam" id="PF00023">
    <property type="entry name" value="Ank"/>
    <property type="match status" value="2"/>
</dbReference>
<evidence type="ECO:0000259" key="2">
    <source>
        <dbReference type="PROSITE" id="PS51205"/>
    </source>
</evidence>
<dbReference type="GO" id="GO:0048812">
    <property type="term" value="P:neuron projection morphogenesis"/>
    <property type="evidence" value="ECO:0000318"/>
    <property type="project" value="GO_Central"/>
</dbReference>
<feature type="domain" description="VPS9" evidence="2">
    <location>
        <begin position="220"/>
        <end position="351"/>
    </location>
</feature>
<dbReference type="InterPro" id="IPR036770">
    <property type="entry name" value="Ankyrin_rpt-contain_sf"/>
</dbReference>
<organism evidence="3 4">
    <name type="scientific">Tribolium castaneum</name>
    <name type="common">Red flour beetle</name>
    <dbReference type="NCBI Taxonomy" id="7070"/>
    <lineage>
        <taxon>Eukaryota</taxon>
        <taxon>Metazoa</taxon>
        <taxon>Ecdysozoa</taxon>
        <taxon>Arthropoda</taxon>
        <taxon>Hexapoda</taxon>
        <taxon>Insecta</taxon>
        <taxon>Pterygota</taxon>
        <taxon>Neoptera</taxon>
        <taxon>Endopterygota</taxon>
        <taxon>Coleoptera</taxon>
        <taxon>Polyphaga</taxon>
        <taxon>Cucujiformia</taxon>
        <taxon>Tenebrionidae</taxon>
        <taxon>Tenebrionidae incertae sedis</taxon>
        <taxon>Tribolium</taxon>
    </lineage>
</organism>
<dbReference type="InterPro" id="IPR037191">
    <property type="entry name" value="VPS9_dom_sf"/>
</dbReference>
<dbReference type="AlphaFoldDB" id="D6WYX5"/>
<dbReference type="OMA" id="AMETYIM"/>
<feature type="repeat" description="ANK" evidence="1">
    <location>
        <begin position="507"/>
        <end position="539"/>
    </location>
</feature>
<sequence length="761" mass="86252">MWQKYDENLHNNPFFHEIIKNHGDLIVKASQEEWIICVPRIGVIDPNEITIETILDHILVPSEGTTLSKKEATIKNKQIVTNSTTRHILFEETFYIEDLKYTVFCIDSPLFSSRVTCPHVVNKIETLHHCIDFFWSENLSHVLIKIQRLCASFVDQNRSFCRENLQNQKDLIGSLYSQCLQLVLRNRGFTDCDNIKLAVETYMQSCLDQFLTHAINTVTCLHDSELNKIIRNSSELQLKDLSIPPKFCDNITNAKSELSKINNYVTILDKVNCLKLTFGHLYTKICLTSDDVLQLFVFLILKLNITNWTSNLIYLTQFQFSSHEPNESNFLVTSLEAALEFIKSEQFAKIKPRHSVTPLFQTIVTGDLTNLRKLLDVKNSGGNLCHPLCDCDDCTKMDSSYDINSKGQTLLTFAALLGRSEIVEFLLSKGAEVNSVDYFGRSALHYACLKGHQDVLLILVNCRAEVNVRDHDGNTPLHVACNNGHENCVKALFYASKGLDIDCVNKHGDSPLHLAVKWNYVGICAVLIENNANVCVTNRKNQLPANLAQNYYTERFFPNSVPKPPKDNNRSDKFKKIDLLLKAIENDDLPLTCFYLGFSTSSHYDFQSKCHPLCNCEKCEDLDTGQDPNVEYISVNACNIDGFTPLHFAAKFGRTELLRILLDSGALPNLKTLKTLQTPLHLACIHQQVSVVKELVKCANCEVDSQDYYGNTPLYYACVRNDAKIVEVLLTNGANADIRDYGNSIIKQVQENLTESQDIFL</sequence>
<dbReference type="InterPro" id="IPR003123">
    <property type="entry name" value="VPS9"/>
</dbReference>
<dbReference type="PANTHER" id="PTHR24170:SF2">
    <property type="entry name" value="ANKYRIN REPEAT DOMAIN-CONTAINING PROTEIN 27"/>
    <property type="match status" value="1"/>
</dbReference>
<dbReference type="GO" id="GO:0000149">
    <property type="term" value="F:SNARE binding"/>
    <property type="evidence" value="ECO:0000318"/>
    <property type="project" value="GO_Central"/>
</dbReference>
<dbReference type="GO" id="GO:0030133">
    <property type="term" value="C:transport vesicle"/>
    <property type="evidence" value="ECO:0000318"/>
    <property type="project" value="GO_Central"/>
</dbReference>
<dbReference type="PRINTS" id="PR01415">
    <property type="entry name" value="ANKYRIN"/>
</dbReference>
<dbReference type="SUPFAM" id="SSF48403">
    <property type="entry name" value="Ankyrin repeat"/>
    <property type="match status" value="1"/>
</dbReference>